<keyword evidence="4" id="KW-0145">Chemotaxis</keyword>
<evidence type="ECO:0000256" key="3">
    <source>
        <dbReference type="ARBA" id="ARBA00048267"/>
    </source>
</evidence>
<dbReference type="Proteomes" id="UP001596317">
    <property type="component" value="Unassembled WGS sequence"/>
</dbReference>
<proteinExistence type="predicted"/>
<organism evidence="6 7">
    <name type="scientific">Deinococcus multiflagellatus</name>
    <dbReference type="NCBI Taxonomy" id="1656887"/>
    <lineage>
        <taxon>Bacteria</taxon>
        <taxon>Thermotogati</taxon>
        <taxon>Deinococcota</taxon>
        <taxon>Deinococci</taxon>
        <taxon>Deinococcales</taxon>
        <taxon>Deinococcaceae</taxon>
        <taxon>Deinococcus</taxon>
    </lineage>
</organism>
<sequence>MPGSGPPLVVVGGSAGALSALLNMVQTLPPGFGAAVLVVVHTPPDQPSVLPALLQRAGRLGATHAEHGEALRAGHIFVAPPDHHLLVQGGHLQLSRGPRENHARPSIDVLFRSAAFAQGPRVAGVVLSGLRDDGTSGLWAIREAGGWPWHSTQPTPSTPKCP</sequence>
<dbReference type="PANTHER" id="PTHR42872:SF6">
    <property type="entry name" value="PROTEIN-GLUTAMATE METHYLESTERASE_PROTEIN-GLUTAMINE GLUTAMINASE"/>
    <property type="match status" value="1"/>
</dbReference>
<dbReference type="PROSITE" id="PS50122">
    <property type="entry name" value="CHEB"/>
    <property type="match status" value="1"/>
</dbReference>
<dbReference type="EMBL" id="JBHSWB010000001">
    <property type="protein sequence ID" value="MFC6660644.1"/>
    <property type="molecule type" value="Genomic_DNA"/>
</dbReference>
<protein>
    <recommendedName>
        <fullName evidence="2">protein-glutamate methylesterase</fullName>
        <ecNumber evidence="2">3.1.1.61</ecNumber>
    </recommendedName>
</protein>
<comment type="catalytic activity">
    <reaction evidence="3">
        <text>[protein]-L-glutamate 5-O-methyl ester + H2O = L-glutamyl-[protein] + methanol + H(+)</text>
        <dbReference type="Rhea" id="RHEA:23236"/>
        <dbReference type="Rhea" id="RHEA-COMP:10208"/>
        <dbReference type="Rhea" id="RHEA-COMP:10311"/>
        <dbReference type="ChEBI" id="CHEBI:15377"/>
        <dbReference type="ChEBI" id="CHEBI:15378"/>
        <dbReference type="ChEBI" id="CHEBI:17790"/>
        <dbReference type="ChEBI" id="CHEBI:29973"/>
        <dbReference type="ChEBI" id="CHEBI:82795"/>
        <dbReference type="EC" id="3.1.1.61"/>
    </reaction>
</comment>
<evidence type="ECO:0000259" key="5">
    <source>
        <dbReference type="PROSITE" id="PS50122"/>
    </source>
</evidence>
<evidence type="ECO:0000256" key="2">
    <source>
        <dbReference type="ARBA" id="ARBA00039140"/>
    </source>
</evidence>
<feature type="active site" evidence="4">
    <location>
        <position position="133"/>
    </location>
</feature>
<keyword evidence="1 4" id="KW-0378">Hydrolase</keyword>
<evidence type="ECO:0000313" key="6">
    <source>
        <dbReference type="EMBL" id="MFC6660644.1"/>
    </source>
</evidence>
<reference evidence="7" key="1">
    <citation type="journal article" date="2019" name="Int. J. Syst. Evol. Microbiol.">
        <title>The Global Catalogue of Microorganisms (GCM) 10K type strain sequencing project: providing services to taxonomists for standard genome sequencing and annotation.</title>
        <authorList>
            <consortium name="The Broad Institute Genomics Platform"/>
            <consortium name="The Broad Institute Genome Sequencing Center for Infectious Disease"/>
            <person name="Wu L."/>
            <person name="Ma J."/>
        </authorList>
    </citation>
    <scope>NUCLEOTIDE SEQUENCE [LARGE SCALE GENOMIC DNA]</scope>
    <source>
        <strain evidence="7">CCUG 63830</strain>
    </source>
</reference>
<dbReference type="SUPFAM" id="SSF52738">
    <property type="entry name" value="Methylesterase CheB, C-terminal domain"/>
    <property type="match status" value="1"/>
</dbReference>
<dbReference type="RefSeq" id="WP_380055781.1">
    <property type="nucleotide sequence ID" value="NZ_JBHSWB010000001.1"/>
</dbReference>
<dbReference type="InterPro" id="IPR035909">
    <property type="entry name" value="CheB_C"/>
</dbReference>
<dbReference type="PANTHER" id="PTHR42872">
    <property type="entry name" value="PROTEIN-GLUTAMATE METHYLESTERASE/PROTEIN-GLUTAMINE GLUTAMINASE"/>
    <property type="match status" value="1"/>
</dbReference>
<comment type="caution">
    <text evidence="6">The sequence shown here is derived from an EMBL/GenBank/DDBJ whole genome shotgun (WGS) entry which is preliminary data.</text>
</comment>
<evidence type="ECO:0000256" key="1">
    <source>
        <dbReference type="ARBA" id="ARBA00022801"/>
    </source>
</evidence>
<dbReference type="Gene3D" id="3.40.50.180">
    <property type="entry name" value="Methylesterase CheB, C-terminal domain"/>
    <property type="match status" value="1"/>
</dbReference>
<feature type="active site" evidence="4">
    <location>
        <position position="14"/>
    </location>
</feature>
<dbReference type="EC" id="3.1.1.61" evidence="2"/>
<accession>A0ABW1ZJL1</accession>
<feature type="domain" description="CheB-type methylesterase" evidence="5">
    <location>
        <begin position="2"/>
        <end position="162"/>
    </location>
</feature>
<feature type="active site" evidence="4">
    <location>
        <position position="41"/>
    </location>
</feature>
<evidence type="ECO:0000313" key="7">
    <source>
        <dbReference type="Proteomes" id="UP001596317"/>
    </source>
</evidence>
<gene>
    <name evidence="6" type="ORF">ACFP90_09965</name>
</gene>
<dbReference type="InterPro" id="IPR000673">
    <property type="entry name" value="Sig_transdc_resp-reg_Me-estase"/>
</dbReference>
<dbReference type="Pfam" id="PF01339">
    <property type="entry name" value="CheB_methylest"/>
    <property type="match status" value="1"/>
</dbReference>
<evidence type="ECO:0000256" key="4">
    <source>
        <dbReference type="PROSITE-ProRule" id="PRU00050"/>
    </source>
</evidence>
<name>A0ABW1ZJL1_9DEIO</name>
<dbReference type="CDD" id="cd16433">
    <property type="entry name" value="CheB"/>
    <property type="match status" value="1"/>
</dbReference>
<keyword evidence="7" id="KW-1185">Reference proteome</keyword>